<accession>A0ABU4AYW5</accession>
<feature type="compositionally biased region" description="Basic and acidic residues" evidence="1">
    <location>
        <begin position="34"/>
        <end position="49"/>
    </location>
</feature>
<evidence type="ECO:0000256" key="1">
    <source>
        <dbReference type="SAM" id="MobiDB-lite"/>
    </source>
</evidence>
<keyword evidence="4" id="KW-1185">Reference proteome</keyword>
<protein>
    <recommendedName>
        <fullName evidence="5">Secreted protein</fullName>
    </recommendedName>
</protein>
<evidence type="ECO:0000313" key="4">
    <source>
        <dbReference type="Proteomes" id="UP001185899"/>
    </source>
</evidence>
<keyword evidence="2" id="KW-0732">Signal</keyword>
<comment type="caution">
    <text evidence="3">The sequence shown here is derived from an EMBL/GenBank/DDBJ whole genome shotgun (WGS) entry which is preliminary data.</text>
</comment>
<evidence type="ECO:0008006" key="5">
    <source>
        <dbReference type="Google" id="ProtNLM"/>
    </source>
</evidence>
<feature type="chain" id="PRO_5046315336" description="Secreted protein" evidence="2">
    <location>
        <begin position="26"/>
        <end position="94"/>
    </location>
</feature>
<evidence type="ECO:0000313" key="3">
    <source>
        <dbReference type="EMBL" id="MDV6231438.1"/>
    </source>
</evidence>
<gene>
    <name evidence="3" type="ORF">R3P95_12830</name>
</gene>
<feature type="signal peptide" evidence="2">
    <location>
        <begin position="1"/>
        <end position="25"/>
    </location>
</feature>
<dbReference type="EMBL" id="JAWLKE010000004">
    <property type="protein sequence ID" value="MDV6231438.1"/>
    <property type="molecule type" value="Genomic_DNA"/>
</dbReference>
<name>A0ABU4AYW5_9NOCA</name>
<proteinExistence type="predicted"/>
<dbReference type="Proteomes" id="UP001185899">
    <property type="component" value="Unassembled WGS sequence"/>
</dbReference>
<feature type="region of interest" description="Disordered" evidence="1">
    <location>
        <begin position="30"/>
        <end position="59"/>
    </location>
</feature>
<evidence type="ECO:0000256" key="2">
    <source>
        <dbReference type="SAM" id="SignalP"/>
    </source>
</evidence>
<reference evidence="3 4" key="1">
    <citation type="submission" date="2023-10" db="EMBL/GenBank/DDBJ databases">
        <title>Development of a sustainable strategy for remediation of hydrocarbon-contaminated territories based on the waste exchange concept.</title>
        <authorList>
            <person name="Krivoruchko A."/>
        </authorList>
    </citation>
    <scope>NUCLEOTIDE SEQUENCE [LARGE SCALE GENOMIC DNA]</scope>
    <source>
        <strain evidence="3 4">IEGM 1322</strain>
    </source>
</reference>
<organism evidence="3 4">
    <name type="scientific">Rhodococcus cercidiphylli</name>
    <dbReference type="NCBI Taxonomy" id="489916"/>
    <lineage>
        <taxon>Bacteria</taxon>
        <taxon>Bacillati</taxon>
        <taxon>Actinomycetota</taxon>
        <taxon>Actinomycetes</taxon>
        <taxon>Mycobacteriales</taxon>
        <taxon>Nocardiaceae</taxon>
        <taxon>Rhodococcus</taxon>
    </lineage>
</organism>
<sequence length="94" mass="10228">MNTRKILTRAAVTGALVAIPLVAMAGTASADPLWTDRGDNHTRYDDNRNDGPNQFELPELFPQAPAPQLQNPAPNVVPYNFFQGYQLPSTGSAF</sequence>
<dbReference type="RefSeq" id="WP_149407936.1">
    <property type="nucleotide sequence ID" value="NZ_JAWLKE010000004.1"/>
</dbReference>